<feature type="transmembrane region" description="Helical" evidence="5">
    <location>
        <begin position="63"/>
        <end position="85"/>
    </location>
</feature>
<keyword evidence="9" id="KW-1185">Reference proteome</keyword>
<evidence type="ECO:0000256" key="6">
    <source>
        <dbReference type="SAM" id="MobiDB-lite"/>
    </source>
</evidence>
<accession>A0ABQ6HT91</accession>
<comment type="caution">
    <text evidence="8">The sequence shown here is derived from an EMBL/GenBank/DDBJ whole genome shotgun (WGS) entry which is preliminary data.</text>
</comment>
<feature type="domain" description="PBP-dependent ABC transporters TM subunit N-terminal" evidence="7">
    <location>
        <begin position="69"/>
        <end position="150"/>
    </location>
</feature>
<evidence type="ECO:0000256" key="3">
    <source>
        <dbReference type="ARBA" id="ARBA00022448"/>
    </source>
</evidence>
<proteinExistence type="inferred from homology"/>
<evidence type="ECO:0000256" key="2">
    <source>
        <dbReference type="ARBA" id="ARBA00009047"/>
    </source>
</evidence>
<evidence type="ECO:0000256" key="1">
    <source>
        <dbReference type="ARBA" id="ARBA00004651"/>
    </source>
</evidence>
<dbReference type="PANTHER" id="PTHR47314:SF1">
    <property type="entry name" value="MALTOSE_MALTODEXTRIN TRANSPORT SYSTEM PERMEASE PROTEIN MALF"/>
    <property type="match status" value="1"/>
</dbReference>
<dbReference type="Gene3D" id="1.20.58.370">
    <property type="entry name" value="MalF N-terminal region-like"/>
    <property type="match status" value="1"/>
</dbReference>
<organism evidence="8 9">
    <name type="scientific">Arsenicicoccus piscis</name>
    <dbReference type="NCBI Taxonomy" id="673954"/>
    <lineage>
        <taxon>Bacteria</taxon>
        <taxon>Bacillati</taxon>
        <taxon>Actinomycetota</taxon>
        <taxon>Actinomycetes</taxon>
        <taxon>Micrococcales</taxon>
        <taxon>Intrasporangiaceae</taxon>
        <taxon>Arsenicicoccus</taxon>
    </lineage>
</organism>
<comment type="function">
    <text evidence="5">Part of the ABC transporter complex MalEFGK involved in maltose/maltodextrin import. Probably responsible for the translocation of the substrate across the membrane.</text>
</comment>
<gene>
    <name evidence="8" type="ORF">GCM10025862_27850</name>
</gene>
<feature type="transmembrane region" description="Helical" evidence="5">
    <location>
        <begin position="32"/>
        <end position="51"/>
    </location>
</feature>
<comment type="subcellular location">
    <subcellularLocation>
        <location evidence="1 5">Cell membrane</location>
        <topology evidence="1 5">Multi-pass membrane protein</topology>
    </subcellularLocation>
</comment>
<sequence>MNKSIYVALKWVLIVVALVFVFWLAAQLAMQGAWLAVTLTAFVGLCILLIYSTKRAVPMKYLFPGILALLGLQIWPMLLTISIAFTNYGNGHLGTQEEARNQIVANSVQEVPGSPRYKASVAVKSGQPKATGPLKLLLTSPEGKTYVGDPKEGLSELPEGTSPSPPSARSPRPRATTC</sequence>
<evidence type="ECO:0000256" key="5">
    <source>
        <dbReference type="RuleBase" id="RU367050"/>
    </source>
</evidence>
<feature type="compositionally biased region" description="Low complexity" evidence="6">
    <location>
        <begin position="169"/>
        <end position="178"/>
    </location>
</feature>
<reference evidence="9" key="1">
    <citation type="journal article" date="2019" name="Int. J. Syst. Evol. Microbiol.">
        <title>The Global Catalogue of Microorganisms (GCM) 10K type strain sequencing project: providing services to taxonomists for standard genome sequencing and annotation.</title>
        <authorList>
            <consortium name="The Broad Institute Genomics Platform"/>
            <consortium name="The Broad Institute Genome Sequencing Center for Infectious Disease"/>
            <person name="Wu L."/>
            <person name="Ma J."/>
        </authorList>
    </citation>
    <scope>NUCLEOTIDE SEQUENCE [LARGE SCALE GENOMIC DNA]</scope>
    <source>
        <strain evidence="9">NBRC 105830</strain>
    </source>
</reference>
<feature type="transmembrane region" description="Helical" evidence="5">
    <location>
        <begin position="7"/>
        <end position="26"/>
    </location>
</feature>
<comment type="similarity">
    <text evidence="2 5">Belongs to the binding-protein-dependent transport system permease family. MalFG subfamily.</text>
</comment>
<evidence type="ECO:0000313" key="8">
    <source>
        <dbReference type="EMBL" id="GMA20764.1"/>
    </source>
</evidence>
<dbReference type="EMBL" id="BSUJ01000001">
    <property type="protein sequence ID" value="GMA20764.1"/>
    <property type="molecule type" value="Genomic_DNA"/>
</dbReference>
<feature type="region of interest" description="Disordered" evidence="6">
    <location>
        <begin position="125"/>
        <end position="178"/>
    </location>
</feature>
<keyword evidence="5" id="KW-1133">Transmembrane helix</keyword>
<evidence type="ECO:0000259" key="7">
    <source>
        <dbReference type="Pfam" id="PF16296"/>
    </source>
</evidence>
<protein>
    <recommendedName>
        <fullName evidence="5">Maltose/maltodextrin transport system permease protein</fullName>
    </recommendedName>
</protein>
<dbReference type="RefSeq" id="WP_284284701.1">
    <property type="nucleotide sequence ID" value="NZ_BSUJ01000001.1"/>
</dbReference>
<dbReference type="SUPFAM" id="SSF160964">
    <property type="entry name" value="MalF N-terminal region-like"/>
    <property type="match status" value="1"/>
</dbReference>
<keyword evidence="5" id="KW-0762">Sugar transport</keyword>
<evidence type="ECO:0000313" key="9">
    <source>
        <dbReference type="Proteomes" id="UP001157109"/>
    </source>
</evidence>
<name>A0ABQ6HT91_9MICO</name>
<dbReference type="InterPro" id="IPR032550">
    <property type="entry name" value="TM_PBP2_N"/>
</dbReference>
<keyword evidence="4 5" id="KW-1003">Cell membrane</keyword>
<dbReference type="Pfam" id="PF16296">
    <property type="entry name" value="TM_PBP2_N"/>
    <property type="match status" value="1"/>
</dbReference>
<dbReference type="Proteomes" id="UP001157109">
    <property type="component" value="Unassembled WGS sequence"/>
</dbReference>
<evidence type="ECO:0000256" key="4">
    <source>
        <dbReference type="ARBA" id="ARBA00022475"/>
    </source>
</evidence>
<comment type="caution">
    <text evidence="5">Lacks conserved residue(s) required for the propagation of feature annotation.</text>
</comment>
<keyword evidence="5" id="KW-0472">Membrane</keyword>
<dbReference type="InterPro" id="IPR035277">
    <property type="entry name" value="MalF_N"/>
</dbReference>
<keyword evidence="3" id="KW-0813">Transport</keyword>
<keyword evidence="5" id="KW-0812">Transmembrane</keyword>
<dbReference type="PANTHER" id="PTHR47314">
    <property type="entry name" value="MALTOSE/MALTODEXTRIN TRANSPORT SYSTEM PERMEASE PROTEIN MALF"/>
    <property type="match status" value="1"/>
</dbReference>